<keyword evidence="3" id="KW-0547">Nucleotide-binding</keyword>
<protein>
    <submittedName>
        <fullName evidence="7">ABC transporter ATP-binding protein</fullName>
    </submittedName>
</protein>
<accession>A0ABN1KGQ4</accession>
<dbReference type="CDD" id="cd03224">
    <property type="entry name" value="ABC_TM1139_LivF_branched"/>
    <property type="match status" value="1"/>
</dbReference>
<organism evidence="7 8">
    <name type="scientific">Clostridium subterminale</name>
    <dbReference type="NCBI Taxonomy" id="1550"/>
    <lineage>
        <taxon>Bacteria</taxon>
        <taxon>Bacillati</taxon>
        <taxon>Bacillota</taxon>
        <taxon>Clostridia</taxon>
        <taxon>Eubacteriales</taxon>
        <taxon>Clostridiaceae</taxon>
        <taxon>Clostridium</taxon>
    </lineage>
</organism>
<dbReference type="Gene3D" id="3.40.50.300">
    <property type="entry name" value="P-loop containing nucleotide triphosphate hydrolases"/>
    <property type="match status" value="1"/>
</dbReference>
<dbReference type="InterPro" id="IPR017871">
    <property type="entry name" value="ABC_transporter-like_CS"/>
</dbReference>
<name>A0ABN1KGQ4_CLOSU</name>
<dbReference type="InterPro" id="IPR052156">
    <property type="entry name" value="BCAA_Transport_ATP-bd_LivF"/>
</dbReference>
<keyword evidence="8" id="KW-1185">Reference proteome</keyword>
<evidence type="ECO:0000256" key="4">
    <source>
        <dbReference type="ARBA" id="ARBA00022840"/>
    </source>
</evidence>
<dbReference type="SMART" id="SM00382">
    <property type="entry name" value="AAA"/>
    <property type="match status" value="1"/>
</dbReference>
<dbReference type="GO" id="GO:0005524">
    <property type="term" value="F:ATP binding"/>
    <property type="evidence" value="ECO:0007669"/>
    <property type="project" value="UniProtKB-KW"/>
</dbReference>
<dbReference type="PIRSF" id="PIRSF039137">
    <property type="entry name" value="ABC_branched_ATPase"/>
    <property type="match status" value="1"/>
</dbReference>
<dbReference type="EMBL" id="BAAACI010000001">
    <property type="protein sequence ID" value="GAA0765870.1"/>
    <property type="molecule type" value="Genomic_DNA"/>
</dbReference>
<evidence type="ECO:0000256" key="1">
    <source>
        <dbReference type="ARBA" id="ARBA00005417"/>
    </source>
</evidence>
<dbReference type="PANTHER" id="PTHR43820:SF4">
    <property type="entry name" value="HIGH-AFFINITY BRANCHED-CHAIN AMINO ACID TRANSPORT ATP-BINDING PROTEIN LIVF"/>
    <property type="match status" value="1"/>
</dbReference>
<gene>
    <name evidence="7" type="ORF">GCM10008908_02940</name>
</gene>
<keyword evidence="2" id="KW-0813">Transport</keyword>
<dbReference type="Proteomes" id="UP001501047">
    <property type="component" value="Unassembled WGS sequence"/>
</dbReference>
<sequence length="242" mass="26183">MKNDNLLLIENLNISYGGIKAVKNISLSVPEGKIVTLIGSNGAGKSTILRSIVGLVPSQGGTITFNGENLAGKSTDEIVAKGITLVPEGRGVFPNLTVLENLKIGGYMRKDSLEEDLVWIYQLFPRLKERSWQMAGTLSGGEQQMLAVGRALMSRPKLIMMDEPSLGLAPIIVQDIFKIIKEINEKGVTILLIEQNANLALQTADIGYVIETGSITLTGMGRELLNDESVKAAYLGKSRNKK</sequence>
<comment type="caution">
    <text evidence="7">The sequence shown here is derived from an EMBL/GenBank/DDBJ whole genome shotgun (WGS) entry which is preliminary data.</text>
</comment>
<dbReference type="PROSITE" id="PS00211">
    <property type="entry name" value="ABC_TRANSPORTER_1"/>
    <property type="match status" value="1"/>
</dbReference>
<evidence type="ECO:0000259" key="6">
    <source>
        <dbReference type="PROSITE" id="PS50893"/>
    </source>
</evidence>
<feature type="domain" description="ABC transporter" evidence="6">
    <location>
        <begin position="7"/>
        <end position="237"/>
    </location>
</feature>
<dbReference type="RefSeq" id="WP_343822961.1">
    <property type="nucleotide sequence ID" value="NZ_BAAACI010000001.1"/>
</dbReference>
<comment type="similarity">
    <text evidence="1">Belongs to the ABC transporter superfamily.</text>
</comment>
<evidence type="ECO:0000313" key="7">
    <source>
        <dbReference type="EMBL" id="GAA0765870.1"/>
    </source>
</evidence>
<evidence type="ECO:0000256" key="5">
    <source>
        <dbReference type="ARBA" id="ARBA00022970"/>
    </source>
</evidence>
<dbReference type="PANTHER" id="PTHR43820">
    <property type="entry name" value="HIGH-AFFINITY BRANCHED-CHAIN AMINO ACID TRANSPORT ATP-BINDING PROTEIN LIVF"/>
    <property type="match status" value="1"/>
</dbReference>
<dbReference type="InterPro" id="IPR030660">
    <property type="entry name" value="ABC_branched_ATPase_LivF/BraG"/>
</dbReference>
<dbReference type="InterPro" id="IPR003593">
    <property type="entry name" value="AAA+_ATPase"/>
</dbReference>
<dbReference type="SUPFAM" id="SSF52540">
    <property type="entry name" value="P-loop containing nucleoside triphosphate hydrolases"/>
    <property type="match status" value="1"/>
</dbReference>
<dbReference type="PROSITE" id="PS50893">
    <property type="entry name" value="ABC_TRANSPORTER_2"/>
    <property type="match status" value="1"/>
</dbReference>
<proteinExistence type="inferred from homology"/>
<dbReference type="InterPro" id="IPR027417">
    <property type="entry name" value="P-loop_NTPase"/>
</dbReference>
<dbReference type="InterPro" id="IPR003439">
    <property type="entry name" value="ABC_transporter-like_ATP-bd"/>
</dbReference>
<keyword evidence="4 7" id="KW-0067">ATP-binding</keyword>
<evidence type="ECO:0000256" key="2">
    <source>
        <dbReference type="ARBA" id="ARBA00022448"/>
    </source>
</evidence>
<reference evidence="7 8" key="1">
    <citation type="journal article" date="2019" name="Int. J. Syst. Evol. Microbiol.">
        <title>The Global Catalogue of Microorganisms (GCM) 10K type strain sequencing project: providing services to taxonomists for standard genome sequencing and annotation.</title>
        <authorList>
            <consortium name="The Broad Institute Genomics Platform"/>
            <consortium name="The Broad Institute Genome Sequencing Center for Infectious Disease"/>
            <person name="Wu L."/>
            <person name="Ma J."/>
        </authorList>
    </citation>
    <scope>NUCLEOTIDE SEQUENCE [LARGE SCALE GENOMIC DNA]</scope>
    <source>
        <strain evidence="7 8">JCM 1417</strain>
    </source>
</reference>
<dbReference type="Pfam" id="PF00005">
    <property type="entry name" value="ABC_tran"/>
    <property type="match status" value="1"/>
</dbReference>
<evidence type="ECO:0000313" key="8">
    <source>
        <dbReference type="Proteomes" id="UP001501047"/>
    </source>
</evidence>
<evidence type="ECO:0000256" key="3">
    <source>
        <dbReference type="ARBA" id="ARBA00022741"/>
    </source>
</evidence>
<keyword evidence="5" id="KW-0029">Amino-acid transport</keyword>